<keyword evidence="1" id="KW-0175">Coiled coil</keyword>
<dbReference type="GeneID" id="77953021"/>
<organism evidence="3 4">
    <name type="scientific">Brevibacterium phage Cantare</name>
    <dbReference type="NCBI Taxonomy" id="2338395"/>
    <lineage>
        <taxon>Viruses</taxon>
        <taxon>Duplodnaviria</taxon>
        <taxon>Heunggongvirae</taxon>
        <taxon>Uroviricota</taxon>
        <taxon>Caudoviricetes</taxon>
        <taxon>Cantarevirus</taxon>
        <taxon>Cantarevirus cantare</taxon>
    </lineage>
</organism>
<sequence length="156" mass="18096">MSEATVFILWGALLISLGTSYFLIMKFIKTRRDFDGLIEDFRTESRTNHKQITDLEILRDKAERKARNFKDQNAKLQEVNERLANIVKNGDTRRGYTPPKVVPSSKIDSDLSEADEYVDAEVRDKILRRFSQLNDPMLTVLSEDAPKFVRVELDKE</sequence>
<dbReference type="KEGG" id="vg:77953021"/>
<keyword evidence="2" id="KW-0812">Transmembrane</keyword>
<dbReference type="Proteomes" id="UP000279277">
    <property type="component" value="Segment"/>
</dbReference>
<feature type="transmembrane region" description="Helical" evidence="2">
    <location>
        <begin position="6"/>
        <end position="24"/>
    </location>
</feature>
<dbReference type="RefSeq" id="YP_010676660.1">
    <property type="nucleotide sequence ID" value="NC_071014.1"/>
</dbReference>
<feature type="coiled-coil region" evidence="1">
    <location>
        <begin position="52"/>
        <end position="89"/>
    </location>
</feature>
<evidence type="ECO:0000313" key="3">
    <source>
        <dbReference type="EMBL" id="AYQ99305.1"/>
    </source>
</evidence>
<keyword evidence="4" id="KW-1185">Reference proteome</keyword>
<name>A0A3G3LYZ3_9CAUD</name>
<dbReference type="EMBL" id="MK016493">
    <property type="protein sequence ID" value="AYQ99305.1"/>
    <property type="molecule type" value="Genomic_DNA"/>
</dbReference>
<accession>A0A3G3LYZ3</accession>
<reference evidence="3 4" key="1">
    <citation type="submission" date="2018-10" db="EMBL/GenBank/DDBJ databases">
        <authorList>
            <person name="Zack K."/>
            <person name="Garlena R.A."/>
            <person name="Russell D.A."/>
            <person name="Pope W.H."/>
            <person name="Jacobs-Sera D."/>
            <person name="Hatfull G.F."/>
        </authorList>
    </citation>
    <scope>NUCLEOTIDE SEQUENCE [LARGE SCALE GENOMIC DNA]</scope>
</reference>
<evidence type="ECO:0000256" key="2">
    <source>
        <dbReference type="SAM" id="Phobius"/>
    </source>
</evidence>
<protein>
    <submittedName>
        <fullName evidence="3">Uncharacterized protein</fullName>
    </submittedName>
</protein>
<proteinExistence type="predicted"/>
<keyword evidence="2" id="KW-0472">Membrane</keyword>
<evidence type="ECO:0000313" key="4">
    <source>
        <dbReference type="Proteomes" id="UP000279277"/>
    </source>
</evidence>
<evidence type="ECO:0000256" key="1">
    <source>
        <dbReference type="SAM" id="Coils"/>
    </source>
</evidence>
<keyword evidence="2" id="KW-1133">Transmembrane helix</keyword>
<gene>
    <name evidence="3" type="primary">85</name>
    <name evidence="3" type="ORF">PBI_CANTARE_85</name>
</gene>